<protein>
    <recommendedName>
        <fullName evidence="1">SnoaL-like domain-containing protein</fullName>
    </recommendedName>
</protein>
<dbReference type="SUPFAM" id="SSF54427">
    <property type="entry name" value="NTF2-like"/>
    <property type="match status" value="1"/>
</dbReference>
<name>A0A0N0MD30_9HYPH</name>
<dbReference type="AlphaFoldDB" id="A0A0N0MD30"/>
<dbReference type="Pfam" id="PF12680">
    <property type="entry name" value="SnoaL_2"/>
    <property type="match status" value="1"/>
</dbReference>
<accession>A0A0N0MD30</accession>
<dbReference type="InterPro" id="IPR037401">
    <property type="entry name" value="SnoaL-like"/>
</dbReference>
<organism evidence="2 3">
    <name type="scientific">Bosea vaviloviae</name>
    <dbReference type="NCBI Taxonomy" id="1526658"/>
    <lineage>
        <taxon>Bacteria</taxon>
        <taxon>Pseudomonadati</taxon>
        <taxon>Pseudomonadota</taxon>
        <taxon>Alphaproteobacteria</taxon>
        <taxon>Hyphomicrobiales</taxon>
        <taxon>Boseaceae</taxon>
        <taxon>Bosea</taxon>
    </lineage>
</organism>
<dbReference type="RefSeq" id="WP_054207145.1">
    <property type="nucleotide sequence ID" value="NZ_LGSZ01000009.1"/>
</dbReference>
<dbReference type="Proteomes" id="UP000037822">
    <property type="component" value="Unassembled WGS sequence"/>
</dbReference>
<dbReference type="PATRIC" id="fig|1526658.3.peg.5074"/>
<comment type="caution">
    <text evidence="2">The sequence shown here is derived from an EMBL/GenBank/DDBJ whole genome shotgun (WGS) entry which is preliminary data.</text>
</comment>
<evidence type="ECO:0000313" key="3">
    <source>
        <dbReference type="Proteomes" id="UP000037822"/>
    </source>
</evidence>
<evidence type="ECO:0000313" key="2">
    <source>
        <dbReference type="EMBL" id="KPH82937.1"/>
    </source>
</evidence>
<keyword evidence="3" id="KW-1185">Reference proteome</keyword>
<evidence type="ECO:0000259" key="1">
    <source>
        <dbReference type="Pfam" id="PF12680"/>
    </source>
</evidence>
<dbReference type="InterPro" id="IPR032710">
    <property type="entry name" value="NTF2-like_dom_sf"/>
</dbReference>
<proteinExistence type="predicted"/>
<gene>
    <name evidence="2" type="ORF">AE618_00745</name>
</gene>
<reference evidence="2 3" key="1">
    <citation type="submission" date="2015-07" db="EMBL/GenBank/DDBJ databases">
        <title>Whole genome sequencing of Bosea vaviloviae isolated from cave pool.</title>
        <authorList>
            <person name="Tan N.E.H."/>
            <person name="Lee Y.P."/>
            <person name="Gan H.M."/>
            <person name="Barton H."/>
            <person name="Savka M.A."/>
        </authorList>
    </citation>
    <scope>NUCLEOTIDE SEQUENCE [LARGE SCALE GENOMIC DNA]</scope>
    <source>
        <strain evidence="2 3">SD260</strain>
    </source>
</reference>
<dbReference type="OrthoDB" id="8446131at2"/>
<dbReference type="EMBL" id="LGSZ01000009">
    <property type="protein sequence ID" value="KPH82937.1"/>
    <property type="molecule type" value="Genomic_DNA"/>
</dbReference>
<dbReference type="Gene3D" id="3.10.450.50">
    <property type="match status" value="1"/>
</dbReference>
<feature type="domain" description="SnoaL-like" evidence="1">
    <location>
        <begin position="12"/>
        <end position="123"/>
    </location>
</feature>
<sequence length="140" mass="15446">MTERAETEALIQDAYAARYRGDLDAVMSFFHEDCSYRMSGAPAPVETEAAVMFTQPSGREAMRAQMEHFIATFAFSNPEVLSLIVDGDKAVLNWHADVVFVPNGRQEHFEILDIFTIVEGKIAGLVQFTDTAAVARLTAA</sequence>